<dbReference type="AlphaFoldDB" id="W9GCF4"/>
<gene>
    <name evidence="2" type="ORF">N864_18740</name>
</gene>
<feature type="transmembrane region" description="Helical" evidence="1">
    <location>
        <begin position="52"/>
        <end position="70"/>
    </location>
</feature>
<comment type="caution">
    <text evidence="2">The sequence shown here is derived from an EMBL/GenBank/DDBJ whole genome shotgun (WGS) entry which is preliminary data.</text>
</comment>
<dbReference type="RefSeq" id="WP_034722776.1">
    <property type="nucleotide sequence ID" value="NZ_AWQS01000481.1"/>
</dbReference>
<keyword evidence="3" id="KW-1185">Reference proteome</keyword>
<feature type="transmembrane region" description="Helical" evidence="1">
    <location>
        <begin position="22"/>
        <end position="46"/>
    </location>
</feature>
<sequence>MSHYDPFTGFPTEVEVGRTRRWAALLVTAVFVILILGVILAAILWALTSADVGALTLAATFAVCVGLLVLRQALIAERR</sequence>
<keyword evidence="1" id="KW-0472">Membrane</keyword>
<keyword evidence="1" id="KW-1133">Transmembrane helix</keyword>
<reference evidence="3" key="1">
    <citation type="submission" date="2013-08" db="EMBL/GenBank/DDBJ databases">
        <title>Intrasporangium oryzae NRRL B-24470.</title>
        <authorList>
            <person name="Liu H."/>
            <person name="Wang G."/>
        </authorList>
    </citation>
    <scope>NUCLEOTIDE SEQUENCE [LARGE SCALE GENOMIC DNA]</scope>
    <source>
        <strain evidence="3">Q5-1</strain>
    </source>
</reference>
<name>W9GCF4_9MICO</name>
<dbReference type="OrthoDB" id="9918659at2"/>
<protein>
    <submittedName>
        <fullName evidence="2">Uncharacterized protein</fullName>
    </submittedName>
</protein>
<evidence type="ECO:0000313" key="3">
    <source>
        <dbReference type="Proteomes" id="UP000019494"/>
    </source>
</evidence>
<evidence type="ECO:0000313" key="2">
    <source>
        <dbReference type="EMBL" id="EWT03765.1"/>
    </source>
</evidence>
<accession>W9GCF4</accession>
<keyword evidence="1" id="KW-0812">Transmembrane</keyword>
<evidence type="ECO:0000256" key="1">
    <source>
        <dbReference type="SAM" id="Phobius"/>
    </source>
</evidence>
<dbReference type="EMBL" id="AWQS01000481">
    <property type="protein sequence ID" value="EWT03765.1"/>
    <property type="molecule type" value="Genomic_DNA"/>
</dbReference>
<proteinExistence type="predicted"/>
<dbReference type="Proteomes" id="UP000019494">
    <property type="component" value="Unassembled WGS sequence"/>
</dbReference>
<organism evidence="2 3">
    <name type="scientific">Intrasporangium chromatireducens Q5-1</name>
    <dbReference type="NCBI Taxonomy" id="584657"/>
    <lineage>
        <taxon>Bacteria</taxon>
        <taxon>Bacillati</taxon>
        <taxon>Actinomycetota</taxon>
        <taxon>Actinomycetes</taxon>
        <taxon>Micrococcales</taxon>
        <taxon>Intrasporangiaceae</taxon>
        <taxon>Intrasporangium</taxon>
    </lineage>
</organism>